<evidence type="ECO:0000313" key="3">
    <source>
        <dbReference type="Proteomes" id="UP000078287"/>
    </source>
</evidence>
<dbReference type="Proteomes" id="UP000078287">
    <property type="component" value="Unassembled WGS sequence"/>
</dbReference>
<dbReference type="PANTHER" id="PTHR22617:SF23">
    <property type="entry name" value="CHEMOTAXIS PROTEIN CHEW"/>
    <property type="match status" value="1"/>
</dbReference>
<dbReference type="SMART" id="SM00260">
    <property type="entry name" value="CheW"/>
    <property type="match status" value="1"/>
</dbReference>
<evidence type="ECO:0000313" key="2">
    <source>
        <dbReference type="EMBL" id="OAN44588.1"/>
    </source>
</evidence>
<dbReference type="STRING" id="1707952.A6A03_16340"/>
<protein>
    <submittedName>
        <fullName evidence="2">Chemotaxis protein CheW</fullName>
    </submittedName>
</protein>
<dbReference type="GO" id="GO:0006935">
    <property type="term" value="P:chemotaxis"/>
    <property type="evidence" value="ECO:0007669"/>
    <property type="project" value="InterPro"/>
</dbReference>
<gene>
    <name evidence="2" type="ORF">A6A03_16340</name>
</gene>
<dbReference type="Gene3D" id="2.30.30.40">
    <property type="entry name" value="SH3 Domains"/>
    <property type="match status" value="1"/>
</dbReference>
<proteinExistence type="predicted"/>
<name>A0A178M978_9CHLR</name>
<reference evidence="2 3" key="1">
    <citation type="submission" date="2016-04" db="EMBL/GenBank/DDBJ databases">
        <title>Chloroflexus islandicus sp. nov., a thermophilic filamentous anoxygenic phototrophic bacterium from geyser Strokkur (Iceland).</title>
        <authorList>
            <person name="Gaisin V.A."/>
            <person name="Kalashnikov A.M."/>
            <person name="Sukhacheva M.V."/>
            <person name="Grouzdev D.S."/>
            <person name="Ivanov T.M."/>
            <person name="Kuznetsov B."/>
            <person name="Gorlenko V.M."/>
        </authorList>
    </citation>
    <scope>NUCLEOTIDE SEQUENCE [LARGE SCALE GENOMIC DNA]</scope>
    <source>
        <strain evidence="3">isl-2</strain>
    </source>
</reference>
<evidence type="ECO:0000259" key="1">
    <source>
        <dbReference type="PROSITE" id="PS50851"/>
    </source>
</evidence>
<organism evidence="2 3">
    <name type="scientific">Chloroflexus islandicus</name>
    <dbReference type="NCBI Taxonomy" id="1707952"/>
    <lineage>
        <taxon>Bacteria</taxon>
        <taxon>Bacillati</taxon>
        <taxon>Chloroflexota</taxon>
        <taxon>Chloroflexia</taxon>
        <taxon>Chloroflexales</taxon>
        <taxon>Chloroflexineae</taxon>
        <taxon>Chloroflexaceae</taxon>
        <taxon>Chloroflexus</taxon>
    </lineage>
</organism>
<dbReference type="OrthoDB" id="9794382at2"/>
<dbReference type="EMBL" id="LWQS01000064">
    <property type="protein sequence ID" value="OAN44588.1"/>
    <property type="molecule type" value="Genomic_DNA"/>
</dbReference>
<feature type="domain" description="CheW-like" evidence="1">
    <location>
        <begin position="11"/>
        <end position="151"/>
    </location>
</feature>
<dbReference type="GO" id="GO:0005829">
    <property type="term" value="C:cytosol"/>
    <property type="evidence" value="ECO:0007669"/>
    <property type="project" value="TreeGrafter"/>
</dbReference>
<dbReference type="Gene3D" id="2.40.50.180">
    <property type="entry name" value="CheA-289, Domain 4"/>
    <property type="match status" value="1"/>
</dbReference>
<dbReference type="InterPro" id="IPR036061">
    <property type="entry name" value="CheW-like_dom_sf"/>
</dbReference>
<dbReference type="Pfam" id="PF01584">
    <property type="entry name" value="CheW"/>
    <property type="match status" value="1"/>
</dbReference>
<dbReference type="InterPro" id="IPR002545">
    <property type="entry name" value="CheW-lke_dom"/>
</dbReference>
<dbReference type="RefSeq" id="WP_066789005.1">
    <property type="nucleotide sequence ID" value="NZ_LWQS01000064.1"/>
</dbReference>
<sequence>MQSSPAQPVSTTEYLMFRVATERYALASTPVREIMRWRAPTPVPGAPPLLPGVINQRGQILAVIDLRLLLGLAAAAPDRATRLIWLHHGDIDAALLVDAVDDLIPIDAAHLEPPPANLTGPAQRVIHALFRHHDQPVAMLDPAALFALVQEAA</sequence>
<dbReference type="AlphaFoldDB" id="A0A178M978"/>
<dbReference type="PROSITE" id="PS50851">
    <property type="entry name" value="CHEW"/>
    <property type="match status" value="1"/>
</dbReference>
<comment type="caution">
    <text evidence="2">The sequence shown here is derived from an EMBL/GenBank/DDBJ whole genome shotgun (WGS) entry which is preliminary data.</text>
</comment>
<dbReference type="GO" id="GO:0007165">
    <property type="term" value="P:signal transduction"/>
    <property type="evidence" value="ECO:0007669"/>
    <property type="project" value="InterPro"/>
</dbReference>
<dbReference type="InterPro" id="IPR039315">
    <property type="entry name" value="CheW"/>
</dbReference>
<keyword evidence="3" id="KW-1185">Reference proteome</keyword>
<accession>A0A178M978</accession>
<dbReference type="SUPFAM" id="SSF50341">
    <property type="entry name" value="CheW-like"/>
    <property type="match status" value="1"/>
</dbReference>
<dbReference type="PANTHER" id="PTHR22617">
    <property type="entry name" value="CHEMOTAXIS SENSOR HISTIDINE KINASE-RELATED"/>
    <property type="match status" value="1"/>
</dbReference>